<dbReference type="PROSITE" id="PS00552">
    <property type="entry name" value="HTH_MERR_1"/>
    <property type="match status" value="1"/>
</dbReference>
<dbReference type="SMART" id="SM00422">
    <property type="entry name" value="HTH_MERR"/>
    <property type="match status" value="1"/>
</dbReference>
<evidence type="ECO:0000259" key="5">
    <source>
        <dbReference type="PROSITE" id="PS50937"/>
    </source>
</evidence>
<dbReference type="EMBL" id="LAJE02000285">
    <property type="protein sequence ID" value="OEO29384.1"/>
    <property type="molecule type" value="Genomic_DNA"/>
</dbReference>
<dbReference type="AlphaFoldDB" id="A0A1E5XLJ9"/>
<dbReference type="InterPro" id="IPR000551">
    <property type="entry name" value="MerR-type_HTH_dom"/>
</dbReference>
<protein>
    <submittedName>
        <fullName evidence="6">MerR family transcriptional regulator</fullName>
    </submittedName>
</protein>
<keyword evidence="1" id="KW-0678">Repressor</keyword>
<dbReference type="OrthoDB" id="9802944at2"/>
<keyword evidence="4" id="KW-0804">Transcription</keyword>
<dbReference type="SUPFAM" id="SSF46955">
    <property type="entry name" value="Putative DNA-binding domain"/>
    <property type="match status" value="1"/>
</dbReference>
<organism evidence="6 7">
    <name type="scientific">Devosia insulae DS-56</name>
    <dbReference type="NCBI Taxonomy" id="1116389"/>
    <lineage>
        <taxon>Bacteria</taxon>
        <taxon>Pseudomonadati</taxon>
        <taxon>Pseudomonadota</taxon>
        <taxon>Alphaproteobacteria</taxon>
        <taxon>Hyphomicrobiales</taxon>
        <taxon>Devosiaceae</taxon>
        <taxon>Devosia</taxon>
    </lineage>
</organism>
<evidence type="ECO:0000313" key="7">
    <source>
        <dbReference type="Proteomes" id="UP000095463"/>
    </source>
</evidence>
<dbReference type="Pfam" id="PF13411">
    <property type="entry name" value="MerR_1"/>
    <property type="match status" value="1"/>
</dbReference>
<evidence type="ECO:0000256" key="3">
    <source>
        <dbReference type="ARBA" id="ARBA00023125"/>
    </source>
</evidence>
<evidence type="ECO:0000256" key="2">
    <source>
        <dbReference type="ARBA" id="ARBA00023015"/>
    </source>
</evidence>
<dbReference type="CDD" id="cd04785">
    <property type="entry name" value="HTH_CadR-PbrR-like"/>
    <property type="match status" value="1"/>
</dbReference>
<evidence type="ECO:0000256" key="4">
    <source>
        <dbReference type="ARBA" id="ARBA00023163"/>
    </source>
</evidence>
<reference evidence="6 7" key="1">
    <citation type="journal article" date="2015" name="Genome Announc.">
        <title>Genome Assemblies of Three Soil-Associated Devosia species: D. insulae, D. limi, and D. soli.</title>
        <authorList>
            <person name="Hassan Y.I."/>
            <person name="Lepp D."/>
            <person name="Zhou T."/>
        </authorList>
    </citation>
    <scope>NUCLEOTIDE SEQUENCE [LARGE SCALE GENOMIC DNA]</scope>
    <source>
        <strain evidence="6 7">DS-56</strain>
    </source>
</reference>
<dbReference type="Proteomes" id="UP000095463">
    <property type="component" value="Unassembled WGS sequence"/>
</dbReference>
<gene>
    <name evidence="6" type="ORF">VW23_025530</name>
</gene>
<dbReference type="PANTHER" id="PTHR30204:SF69">
    <property type="entry name" value="MERR-FAMILY TRANSCRIPTIONAL REGULATOR"/>
    <property type="match status" value="1"/>
</dbReference>
<evidence type="ECO:0000256" key="1">
    <source>
        <dbReference type="ARBA" id="ARBA00022491"/>
    </source>
</evidence>
<dbReference type="RefSeq" id="WP_069911294.1">
    <property type="nucleotide sequence ID" value="NZ_LAJE02000285.1"/>
</dbReference>
<proteinExistence type="predicted"/>
<comment type="caution">
    <text evidence="6">The sequence shown here is derived from an EMBL/GenBank/DDBJ whole genome shotgun (WGS) entry which is preliminary data.</text>
</comment>
<dbReference type="PROSITE" id="PS50937">
    <property type="entry name" value="HTH_MERR_2"/>
    <property type="match status" value="1"/>
</dbReference>
<accession>A0A1E5XLJ9</accession>
<dbReference type="PRINTS" id="PR00040">
    <property type="entry name" value="HTHMERR"/>
</dbReference>
<keyword evidence="7" id="KW-1185">Reference proteome</keyword>
<sequence length="140" mass="15883">MNLPIGELSRRTGVKVPTIRFYEQIGLLSAPPRTEGNQRRYGKPEVERLNFIRHSRELGFEVEDIRELLEMAASPQASCHQADSIARNHLTEIDRRIASLSALRGELTRMVEECGHGRICDCRIIEVLADHGECVTEHAH</sequence>
<dbReference type="Gene3D" id="1.10.1660.10">
    <property type="match status" value="1"/>
</dbReference>
<feature type="domain" description="HTH merR-type" evidence="5">
    <location>
        <begin position="2"/>
        <end position="71"/>
    </location>
</feature>
<name>A0A1E5XLJ9_9HYPH</name>
<keyword evidence="3" id="KW-0238">DNA-binding</keyword>
<keyword evidence="2" id="KW-0805">Transcription regulation</keyword>
<dbReference type="InterPro" id="IPR009061">
    <property type="entry name" value="DNA-bd_dom_put_sf"/>
</dbReference>
<evidence type="ECO:0000313" key="6">
    <source>
        <dbReference type="EMBL" id="OEO29384.1"/>
    </source>
</evidence>
<dbReference type="GO" id="GO:0003677">
    <property type="term" value="F:DNA binding"/>
    <property type="evidence" value="ECO:0007669"/>
    <property type="project" value="UniProtKB-KW"/>
</dbReference>
<dbReference type="GO" id="GO:0003700">
    <property type="term" value="F:DNA-binding transcription factor activity"/>
    <property type="evidence" value="ECO:0007669"/>
    <property type="project" value="InterPro"/>
</dbReference>
<dbReference type="InterPro" id="IPR047057">
    <property type="entry name" value="MerR_fam"/>
</dbReference>
<dbReference type="PANTHER" id="PTHR30204">
    <property type="entry name" value="REDOX-CYCLING DRUG-SENSING TRANSCRIPTIONAL ACTIVATOR SOXR"/>
    <property type="match status" value="1"/>
</dbReference>